<dbReference type="EMBL" id="JAAAIP010000318">
    <property type="protein sequence ID" value="KAG0319557.1"/>
    <property type="molecule type" value="Genomic_DNA"/>
</dbReference>
<proteinExistence type="predicted"/>
<keyword evidence="5" id="KW-1185">Reference proteome</keyword>
<dbReference type="InterPro" id="IPR036875">
    <property type="entry name" value="Znf_CCHC_sf"/>
</dbReference>
<evidence type="ECO:0000313" key="4">
    <source>
        <dbReference type="EMBL" id="KAG0319557.1"/>
    </source>
</evidence>
<protein>
    <recommendedName>
        <fullName evidence="3">CCHC-type domain-containing protein</fullName>
    </recommendedName>
</protein>
<dbReference type="Proteomes" id="UP000738325">
    <property type="component" value="Unassembled WGS sequence"/>
</dbReference>
<evidence type="ECO:0000256" key="1">
    <source>
        <dbReference type="PROSITE-ProRule" id="PRU00047"/>
    </source>
</evidence>
<feature type="compositionally biased region" description="Basic and acidic residues" evidence="2">
    <location>
        <begin position="395"/>
        <end position="405"/>
    </location>
</feature>
<dbReference type="GO" id="GO:0003676">
    <property type="term" value="F:nucleic acid binding"/>
    <property type="evidence" value="ECO:0007669"/>
    <property type="project" value="InterPro"/>
</dbReference>
<comment type="caution">
    <text evidence="4">The sequence shown here is derived from an EMBL/GenBank/DDBJ whole genome shotgun (WGS) entry which is preliminary data.</text>
</comment>
<name>A0A9P6RIQ3_9FUNG</name>
<reference evidence="4" key="1">
    <citation type="journal article" date="2020" name="Fungal Divers.">
        <title>Resolving the Mortierellaceae phylogeny through synthesis of multi-gene phylogenetics and phylogenomics.</title>
        <authorList>
            <person name="Vandepol N."/>
            <person name="Liber J."/>
            <person name="Desiro A."/>
            <person name="Na H."/>
            <person name="Kennedy M."/>
            <person name="Barry K."/>
            <person name="Grigoriev I.V."/>
            <person name="Miller A.N."/>
            <person name="O'Donnell K."/>
            <person name="Stajich J.E."/>
            <person name="Bonito G."/>
        </authorList>
    </citation>
    <scope>NUCLEOTIDE SEQUENCE</scope>
    <source>
        <strain evidence="4">REB-010B</strain>
    </source>
</reference>
<feature type="compositionally biased region" description="Polar residues" evidence="2">
    <location>
        <begin position="319"/>
        <end position="329"/>
    </location>
</feature>
<dbReference type="OrthoDB" id="9386882at2759"/>
<evidence type="ECO:0000256" key="2">
    <source>
        <dbReference type="SAM" id="MobiDB-lite"/>
    </source>
</evidence>
<dbReference type="SUPFAM" id="SSF57756">
    <property type="entry name" value="Retrovirus zinc finger-like domains"/>
    <property type="match status" value="1"/>
</dbReference>
<dbReference type="Gene3D" id="4.10.60.10">
    <property type="entry name" value="Zinc finger, CCHC-type"/>
    <property type="match status" value="1"/>
</dbReference>
<accession>A0A9P6RIQ3</accession>
<evidence type="ECO:0000313" key="5">
    <source>
        <dbReference type="Proteomes" id="UP000738325"/>
    </source>
</evidence>
<dbReference type="AlphaFoldDB" id="A0A9P6RIQ3"/>
<feature type="region of interest" description="Disordered" evidence="2">
    <location>
        <begin position="381"/>
        <end position="421"/>
    </location>
</feature>
<dbReference type="PROSITE" id="PS50158">
    <property type="entry name" value="ZF_CCHC"/>
    <property type="match status" value="1"/>
</dbReference>
<feature type="domain" description="CCHC-type" evidence="3">
    <location>
        <begin position="358"/>
        <end position="372"/>
    </location>
</feature>
<dbReference type="GO" id="GO:0008270">
    <property type="term" value="F:zinc ion binding"/>
    <property type="evidence" value="ECO:0007669"/>
    <property type="project" value="UniProtKB-KW"/>
</dbReference>
<keyword evidence="1" id="KW-0862">Zinc</keyword>
<feature type="region of interest" description="Disordered" evidence="2">
    <location>
        <begin position="319"/>
        <end position="349"/>
    </location>
</feature>
<sequence>MVSTSQSSVSDYLSVVTDTYSAVEIERQSFQRMLNDAKDLYRKAMNMYLESEDPRYEAYVEFELREVQQIEALGYEQGFLKPTVEEHTIVSVRQHMSISTVPEPKVIVTLSDVRWKDIPRWDKSWKSKNDFCVFLDRMSDFYIRLTNDSSYELAQGVANQCWLTSIRSLGGQSVVLAAQIRRAKSWVEMENEFKAWFYKLGSNPPIEFDSLTWEEDVSLPQFCQVFATSAQMNGLVSEKKALRAYLAYRFLAHFPESWSFGSLLEKYDQAPPLDLLTAKAIELGRGSPDVKGNGHLRRIPDKVAKVYGKPVVNIDSAKTRLSTSSSAGLQQGVKRRLEDDGAPTAKAPRVDGDRRVVKCYGCGKTGHIYRECSDERSYQVKDRDYRRRSSKKRGDKAAPDDRSGKIVEANRSVSKGRAANY</sequence>
<organism evidence="4 5">
    <name type="scientific">Dissophora globulifera</name>
    <dbReference type="NCBI Taxonomy" id="979702"/>
    <lineage>
        <taxon>Eukaryota</taxon>
        <taxon>Fungi</taxon>
        <taxon>Fungi incertae sedis</taxon>
        <taxon>Mucoromycota</taxon>
        <taxon>Mortierellomycotina</taxon>
        <taxon>Mortierellomycetes</taxon>
        <taxon>Mortierellales</taxon>
        <taxon>Mortierellaceae</taxon>
        <taxon>Dissophora</taxon>
    </lineage>
</organism>
<keyword evidence="1" id="KW-0863">Zinc-finger</keyword>
<dbReference type="InterPro" id="IPR001878">
    <property type="entry name" value="Znf_CCHC"/>
</dbReference>
<gene>
    <name evidence="4" type="ORF">BGZ99_005018</name>
</gene>
<evidence type="ECO:0000259" key="3">
    <source>
        <dbReference type="PROSITE" id="PS50158"/>
    </source>
</evidence>
<keyword evidence="1" id="KW-0479">Metal-binding</keyword>